<gene>
    <name evidence="1" type="ORF">C0V82_15570</name>
</gene>
<protein>
    <submittedName>
        <fullName evidence="1">ATPase</fullName>
    </submittedName>
</protein>
<dbReference type="PANTHER" id="PTHR43190:SF3">
    <property type="entry name" value="N-ACETYL-D-GLUCOSAMINE KINASE"/>
    <property type="match status" value="1"/>
</dbReference>
<dbReference type="OrthoDB" id="63487at2"/>
<reference evidence="1 2" key="1">
    <citation type="submission" date="2017-12" db="EMBL/GenBank/DDBJ databases">
        <title>Genomes of bacteria within cyanobacterial aggregates.</title>
        <authorList>
            <person name="Cai H."/>
        </authorList>
    </citation>
    <scope>NUCLEOTIDE SEQUENCE [LARGE SCALE GENOMIC DNA]</scope>
    <source>
        <strain evidence="1 2">TH16</strain>
    </source>
</reference>
<organism evidence="1 2">
    <name type="scientific">Niveispirillum cyanobacteriorum</name>
    <dbReference type="NCBI Taxonomy" id="1612173"/>
    <lineage>
        <taxon>Bacteria</taxon>
        <taxon>Pseudomonadati</taxon>
        <taxon>Pseudomonadota</taxon>
        <taxon>Alphaproteobacteria</taxon>
        <taxon>Rhodospirillales</taxon>
        <taxon>Azospirillaceae</taxon>
        <taxon>Niveispirillum</taxon>
    </lineage>
</organism>
<dbReference type="Pfam" id="PF01869">
    <property type="entry name" value="BcrAD_BadFG"/>
    <property type="match status" value="1"/>
</dbReference>
<name>A0A2K9NED3_9PROT</name>
<dbReference type="Gene3D" id="3.30.420.40">
    <property type="match status" value="2"/>
</dbReference>
<proteinExistence type="predicted"/>
<evidence type="ECO:0000313" key="2">
    <source>
        <dbReference type="Proteomes" id="UP000234752"/>
    </source>
</evidence>
<dbReference type="RefSeq" id="WP_102113077.1">
    <property type="nucleotide sequence ID" value="NZ_BMGN01000005.1"/>
</dbReference>
<dbReference type="CDD" id="cd24082">
    <property type="entry name" value="ASKHA_NBD_GspK-like"/>
    <property type="match status" value="1"/>
</dbReference>
<keyword evidence="2" id="KW-1185">Reference proteome</keyword>
<accession>A0A2K9NED3</accession>
<dbReference type="InterPro" id="IPR052519">
    <property type="entry name" value="Euk-type_GlcNAc_Kinase"/>
</dbReference>
<sequence length="291" mass="29192">MTSPLFLGIDGGGTRCRARLADAGGRTLGEGVGGAANIRLGLDVAWNAIMEAVDAALAQAGLGREVLSTTYIGLGLAGITNEADQKRVAGSAPVTFAGILSDTDAYTACLGAHAGADGGILISGTGSAAQIIVNGVGRGIGGWGFEVSDLGSGASMGRDAVRAALLGHDGMGPHTDLTRAVMAALGGDPPSVVAWVGPARPGDYGTLAPLVLDHARKGDVLAERLVREQADHLVMHIRRLLELGAPAICLMGGLGPVLLDWMPPWVRGVLTAPKGDAMAGGVLLAMRAGGA</sequence>
<dbReference type="Proteomes" id="UP000234752">
    <property type="component" value="Chromosome eg_1"/>
</dbReference>
<dbReference type="AlphaFoldDB" id="A0A2K9NED3"/>
<dbReference type="KEGG" id="ncb:C0V82_15570"/>
<dbReference type="EMBL" id="CP025611">
    <property type="protein sequence ID" value="AUN31500.1"/>
    <property type="molecule type" value="Genomic_DNA"/>
</dbReference>
<evidence type="ECO:0000313" key="1">
    <source>
        <dbReference type="EMBL" id="AUN31500.1"/>
    </source>
</evidence>
<dbReference type="InterPro" id="IPR002731">
    <property type="entry name" value="ATPase_BadF"/>
</dbReference>
<dbReference type="SUPFAM" id="SSF53067">
    <property type="entry name" value="Actin-like ATPase domain"/>
    <property type="match status" value="2"/>
</dbReference>
<dbReference type="InterPro" id="IPR043129">
    <property type="entry name" value="ATPase_NBD"/>
</dbReference>
<dbReference type="PANTHER" id="PTHR43190">
    <property type="entry name" value="N-ACETYL-D-GLUCOSAMINE KINASE"/>
    <property type="match status" value="1"/>
</dbReference>